<evidence type="ECO:0000313" key="2">
    <source>
        <dbReference type="EMBL" id="AKE51546.1"/>
    </source>
</evidence>
<sequence>MLAAIKSKFFSWIDSRAPKQPSTLLRQRNIYILPTRYGWLMLGILILILIASTNYQNNMGFMAGFVLLAVGLLSVFYTFRNLKGVEVRCLKPVAVFATDIATVPVQLVNNTKSERVGFGVGFSKRSVSYTDVGEQAKSQVELTLETRKRGMMDIPRIACASIFPFGIFEAWSWVRTPYQVLVYPKPIPCPEPLVATSSGIEEGQTQEKGSEDFHNLRDYQAGDPIKQVMWKAYARERGLYSKEFEDYVGEHQTLSWESVAHYEKELAISYLTDAVLTAEVSQNVYGLELPQETIDKGQGPEHLHSCLKALALM</sequence>
<dbReference type="OrthoDB" id="5298497at2"/>
<feature type="transmembrane region" description="Helical" evidence="1">
    <location>
        <begin position="157"/>
        <end position="174"/>
    </location>
</feature>
<keyword evidence="1" id="KW-0472">Membrane</keyword>
<dbReference type="PANTHER" id="PTHR34351">
    <property type="entry name" value="SLR1927 PROTEIN-RELATED"/>
    <property type="match status" value="1"/>
</dbReference>
<accession>A0A0F6RBX6</accession>
<keyword evidence="3" id="KW-1185">Reference proteome</keyword>
<gene>
    <name evidence="2" type="ORF">TQ33_0565</name>
</gene>
<dbReference type="KEGG" id="kge:TQ33_0565"/>
<evidence type="ECO:0000313" key="3">
    <source>
        <dbReference type="Proteomes" id="UP000034071"/>
    </source>
</evidence>
<dbReference type="EMBL" id="CP010975">
    <property type="protein sequence ID" value="AKE51546.1"/>
    <property type="molecule type" value="Genomic_DNA"/>
</dbReference>
<organism evidence="2 3">
    <name type="scientific">Kangiella geojedonensis</name>
    <dbReference type="NCBI Taxonomy" id="914150"/>
    <lineage>
        <taxon>Bacteria</taxon>
        <taxon>Pseudomonadati</taxon>
        <taxon>Pseudomonadota</taxon>
        <taxon>Gammaproteobacteria</taxon>
        <taxon>Kangiellales</taxon>
        <taxon>Kangiellaceae</taxon>
        <taxon>Kangiella</taxon>
    </lineage>
</organism>
<dbReference type="STRING" id="914150.TQ33_0565"/>
<proteinExistence type="predicted"/>
<dbReference type="HOGENOM" id="CLU_054568_0_1_6"/>
<name>A0A0F6RBX6_9GAMM</name>
<protein>
    <submittedName>
        <fullName evidence="2">Uncharacterized protein</fullName>
    </submittedName>
</protein>
<feature type="transmembrane region" description="Helical" evidence="1">
    <location>
        <begin position="37"/>
        <end position="55"/>
    </location>
</feature>
<dbReference type="PANTHER" id="PTHR34351:SF1">
    <property type="entry name" value="SLR1927 PROTEIN"/>
    <property type="match status" value="1"/>
</dbReference>
<dbReference type="Proteomes" id="UP000034071">
    <property type="component" value="Chromosome"/>
</dbReference>
<dbReference type="AlphaFoldDB" id="A0A0F6RBX6"/>
<feature type="transmembrane region" description="Helical" evidence="1">
    <location>
        <begin position="61"/>
        <end position="79"/>
    </location>
</feature>
<evidence type="ECO:0000256" key="1">
    <source>
        <dbReference type="SAM" id="Phobius"/>
    </source>
</evidence>
<keyword evidence="1" id="KW-0812">Transmembrane</keyword>
<keyword evidence="1" id="KW-1133">Transmembrane helix</keyword>
<reference evidence="2 3" key="1">
    <citation type="submission" date="2015-02" db="EMBL/GenBank/DDBJ databases">
        <title>Complete genome sequence of Kangiella geojedonensis strain YCS-5T.</title>
        <authorList>
            <person name="Kim K.M."/>
        </authorList>
    </citation>
    <scope>NUCLEOTIDE SEQUENCE [LARGE SCALE GENOMIC DNA]</scope>
    <source>
        <strain evidence="2 3">YCS-5</strain>
    </source>
</reference>